<comment type="caution">
    <text evidence="2">The sequence shown here is derived from an EMBL/GenBank/DDBJ whole genome shotgun (WGS) entry which is preliminary data.</text>
</comment>
<keyword evidence="3" id="KW-1185">Reference proteome</keyword>
<sequence length="76" mass="8183">MDLVTLTHLGPWSDDAPEREPLSPNFRTTPAGGCLPHVRLSVHQAHKRGDSLVESGFKLVPDAVTLPLGHRGSPIP</sequence>
<dbReference type="Proteomes" id="UP000499080">
    <property type="component" value="Unassembled WGS sequence"/>
</dbReference>
<accession>A0A4Y2APQ8</accession>
<evidence type="ECO:0000313" key="2">
    <source>
        <dbReference type="EMBL" id="GBL81813.1"/>
    </source>
</evidence>
<protein>
    <submittedName>
        <fullName evidence="2">Uncharacterized protein</fullName>
    </submittedName>
</protein>
<dbReference type="EMBL" id="BGPR01000026">
    <property type="protein sequence ID" value="GBL81813.1"/>
    <property type="molecule type" value="Genomic_DNA"/>
</dbReference>
<dbReference type="AlphaFoldDB" id="A0A4Y2APQ8"/>
<evidence type="ECO:0000313" key="3">
    <source>
        <dbReference type="Proteomes" id="UP000499080"/>
    </source>
</evidence>
<feature type="region of interest" description="Disordered" evidence="1">
    <location>
        <begin position="1"/>
        <end position="30"/>
    </location>
</feature>
<evidence type="ECO:0000256" key="1">
    <source>
        <dbReference type="SAM" id="MobiDB-lite"/>
    </source>
</evidence>
<gene>
    <name evidence="2" type="ORF">AVEN_93560_1</name>
</gene>
<proteinExistence type="predicted"/>
<organism evidence="2 3">
    <name type="scientific">Araneus ventricosus</name>
    <name type="common">Orbweaver spider</name>
    <name type="synonym">Epeira ventricosa</name>
    <dbReference type="NCBI Taxonomy" id="182803"/>
    <lineage>
        <taxon>Eukaryota</taxon>
        <taxon>Metazoa</taxon>
        <taxon>Ecdysozoa</taxon>
        <taxon>Arthropoda</taxon>
        <taxon>Chelicerata</taxon>
        <taxon>Arachnida</taxon>
        <taxon>Araneae</taxon>
        <taxon>Araneomorphae</taxon>
        <taxon>Entelegynae</taxon>
        <taxon>Araneoidea</taxon>
        <taxon>Araneidae</taxon>
        <taxon>Araneus</taxon>
    </lineage>
</organism>
<reference evidence="2 3" key="1">
    <citation type="journal article" date="2019" name="Sci. Rep.">
        <title>Orb-weaving spider Araneus ventricosus genome elucidates the spidroin gene catalogue.</title>
        <authorList>
            <person name="Kono N."/>
            <person name="Nakamura H."/>
            <person name="Ohtoshi R."/>
            <person name="Moran D.A.P."/>
            <person name="Shinohara A."/>
            <person name="Yoshida Y."/>
            <person name="Fujiwara M."/>
            <person name="Mori M."/>
            <person name="Tomita M."/>
            <person name="Arakawa K."/>
        </authorList>
    </citation>
    <scope>NUCLEOTIDE SEQUENCE [LARGE SCALE GENOMIC DNA]</scope>
</reference>
<name>A0A4Y2APQ8_ARAVE</name>